<accession>A0AAV1P1L8</accession>
<dbReference type="SUPFAM" id="SSF48452">
    <property type="entry name" value="TPR-like"/>
    <property type="match status" value="1"/>
</dbReference>
<dbReference type="PROSITE" id="PS50102">
    <property type="entry name" value="RRM"/>
    <property type="match status" value="1"/>
</dbReference>
<dbReference type="InterPro" id="IPR000504">
    <property type="entry name" value="RRM_dom"/>
</dbReference>
<dbReference type="PROSITE" id="PS50005">
    <property type="entry name" value="TPR"/>
    <property type="match status" value="1"/>
</dbReference>
<dbReference type="CDD" id="cd00590">
    <property type="entry name" value="RRM_SF"/>
    <property type="match status" value="1"/>
</dbReference>
<feature type="compositionally biased region" description="Basic and acidic residues" evidence="3">
    <location>
        <begin position="101"/>
        <end position="127"/>
    </location>
</feature>
<proteinExistence type="predicted"/>
<evidence type="ECO:0000259" key="4">
    <source>
        <dbReference type="PROSITE" id="PS50102"/>
    </source>
</evidence>
<evidence type="ECO:0000256" key="3">
    <source>
        <dbReference type="SAM" id="MobiDB-lite"/>
    </source>
</evidence>
<organism evidence="5 6">
    <name type="scientific">Scomber scombrus</name>
    <name type="common">Atlantic mackerel</name>
    <name type="synonym">Scomber vernalis</name>
    <dbReference type="NCBI Taxonomy" id="13677"/>
    <lineage>
        <taxon>Eukaryota</taxon>
        <taxon>Metazoa</taxon>
        <taxon>Chordata</taxon>
        <taxon>Craniata</taxon>
        <taxon>Vertebrata</taxon>
        <taxon>Euteleostomi</taxon>
        <taxon>Actinopterygii</taxon>
        <taxon>Neopterygii</taxon>
        <taxon>Teleostei</taxon>
        <taxon>Neoteleostei</taxon>
        <taxon>Acanthomorphata</taxon>
        <taxon>Pelagiaria</taxon>
        <taxon>Scombriformes</taxon>
        <taxon>Scombridae</taxon>
        <taxon>Scomber</taxon>
    </lineage>
</organism>
<sequence length="663" mass="75432">MPRKKEVVPVSTVSTVATVSTKGHGAPRRFKENSRIMRAHESMVDIINGRHSTSSFLDVFTSGLLGLDLFRGLDEELEHDLVYTDDEDDEDQFYPPIAGDKVLEPHPRIKQLPDAEADKQTEEERRKDRNKRKKMRKKEKKREKKENAVKDILPEEEQNKSDSSENQEENPIIESNTEASESPEDGKSQNESEVSECDESSKKNKEESVEEMNKEEEEEDGERKDLNLNNATNAESAPEEKHNQTPVTKTKEEKTELQEVQQPKEEKPKVLEEPKVQKKKEEKQEAIKEKTVDLTAEEYAKKSRELAGIGNRLAASGQYRPAVKCFTDAIKYNPTEFKLFGNRSLCYERMQQYDNALRDADLALSMSPNWVKGLFRKGKALCGLKKYYEASLVYKEVLNLDSTSQEASQELKRAQTLHLMEMGFSWAQSSEALKTHATLEAAVETLSATETGRAIRMAAANREKMEQLMVQQEEGTEEEGEWIVYAPQPNRPRAQQIKESDSLDQSRSKSESPTPLSRTAGKPELFPIWVGSLAPAVTYATLHELFSRAGTVYSIKMLLEHQCAFVNYTKKEDCDTAIKCINGMVVEGAPLSVRYPNKIPVGLGMSKWAATEPCSSRPTVYKKECFFWRTTGCTRHDCTYRHIPEHKNIDKDKFTSKLPTNHM</sequence>
<feature type="compositionally biased region" description="Basic and acidic residues" evidence="3">
    <location>
        <begin position="238"/>
        <end position="282"/>
    </location>
</feature>
<evidence type="ECO:0000256" key="1">
    <source>
        <dbReference type="PROSITE-ProRule" id="PRU00176"/>
    </source>
</evidence>
<feature type="domain" description="RRM" evidence="4">
    <location>
        <begin position="526"/>
        <end position="598"/>
    </location>
</feature>
<feature type="compositionally biased region" description="Basic residues" evidence="3">
    <location>
        <begin position="128"/>
        <end position="143"/>
    </location>
</feature>
<dbReference type="Pfam" id="PF00076">
    <property type="entry name" value="RRM_1"/>
    <property type="match status" value="1"/>
</dbReference>
<keyword evidence="2" id="KW-0802">TPR repeat</keyword>
<evidence type="ECO:0000313" key="6">
    <source>
        <dbReference type="Proteomes" id="UP001314229"/>
    </source>
</evidence>
<evidence type="ECO:0000313" key="5">
    <source>
        <dbReference type="EMBL" id="CAK6965722.1"/>
    </source>
</evidence>
<feature type="compositionally biased region" description="Acidic residues" evidence="3">
    <location>
        <begin position="208"/>
        <end position="220"/>
    </location>
</feature>
<feature type="compositionally biased region" description="Basic and acidic residues" evidence="3">
    <location>
        <begin position="144"/>
        <end position="163"/>
    </location>
</feature>
<dbReference type="PANTHER" id="PTHR47678:SF1">
    <property type="entry name" value="TETRATRICOPEPTIDE REPEAT PROTEIN 31"/>
    <property type="match status" value="1"/>
</dbReference>
<dbReference type="InterPro" id="IPR011990">
    <property type="entry name" value="TPR-like_helical_dom_sf"/>
</dbReference>
<feature type="repeat" description="TPR" evidence="2">
    <location>
        <begin position="303"/>
        <end position="336"/>
    </location>
</feature>
<comment type="caution">
    <text evidence="5">The sequence shown here is derived from an EMBL/GenBank/DDBJ whole genome shotgun (WGS) entry which is preliminary data.</text>
</comment>
<evidence type="ECO:0000256" key="2">
    <source>
        <dbReference type="PROSITE-ProRule" id="PRU00339"/>
    </source>
</evidence>
<dbReference type="InterPro" id="IPR035979">
    <property type="entry name" value="RBD_domain_sf"/>
</dbReference>
<dbReference type="SMART" id="SM00360">
    <property type="entry name" value="RRM"/>
    <property type="match status" value="1"/>
</dbReference>
<feature type="region of interest" description="Disordered" evidence="3">
    <location>
        <begin position="84"/>
        <end position="282"/>
    </location>
</feature>
<dbReference type="InterPro" id="IPR012677">
    <property type="entry name" value="Nucleotide-bd_a/b_plait_sf"/>
</dbReference>
<dbReference type="EMBL" id="CAWUFR010000086">
    <property type="protein sequence ID" value="CAK6965722.1"/>
    <property type="molecule type" value="Genomic_DNA"/>
</dbReference>
<gene>
    <name evidence="5" type="ORF">FSCOSCO3_A004164</name>
</gene>
<dbReference type="Proteomes" id="UP001314229">
    <property type="component" value="Unassembled WGS sequence"/>
</dbReference>
<dbReference type="Gene3D" id="1.25.40.10">
    <property type="entry name" value="Tetratricopeptide repeat domain"/>
    <property type="match status" value="1"/>
</dbReference>
<dbReference type="InterPro" id="IPR019734">
    <property type="entry name" value="TPR_rpt"/>
</dbReference>
<keyword evidence="1" id="KW-0694">RNA-binding</keyword>
<feature type="region of interest" description="Disordered" evidence="3">
    <location>
        <begin position="487"/>
        <end position="519"/>
    </location>
</feature>
<dbReference type="Gene3D" id="3.30.70.330">
    <property type="match status" value="1"/>
</dbReference>
<feature type="compositionally biased region" description="Basic and acidic residues" evidence="3">
    <location>
        <begin position="496"/>
        <end position="510"/>
    </location>
</feature>
<dbReference type="AlphaFoldDB" id="A0AAV1P1L8"/>
<dbReference type="PANTHER" id="PTHR47678">
    <property type="entry name" value="TETRATRICOPEPTIDE REPEAT PROTEIN 31"/>
    <property type="match status" value="1"/>
</dbReference>
<protein>
    <submittedName>
        <fullName evidence="5">Zinc finger CCCH domain-containing protein 13-like isoform X1</fullName>
    </submittedName>
</protein>
<dbReference type="GO" id="GO:0003723">
    <property type="term" value="F:RNA binding"/>
    <property type="evidence" value="ECO:0007669"/>
    <property type="project" value="UniProtKB-UniRule"/>
</dbReference>
<dbReference type="SUPFAM" id="SSF54928">
    <property type="entry name" value="RNA-binding domain, RBD"/>
    <property type="match status" value="1"/>
</dbReference>
<reference evidence="5 6" key="1">
    <citation type="submission" date="2024-01" db="EMBL/GenBank/DDBJ databases">
        <authorList>
            <person name="Alioto T."/>
            <person name="Alioto T."/>
            <person name="Gomez Garrido J."/>
        </authorList>
    </citation>
    <scope>NUCLEOTIDE SEQUENCE [LARGE SCALE GENOMIC DNA]</scope>
</reference>
<dbReference type="SMART" id="SM00028">
    <property type="entry name" value="TPR"/>
    <property type="match status" value="3"/>
</dbReference>
<name>A0AAV1P1L8_SCOSC</name>
<keyword evidence="6" id="KW-1185">Reference proteome</keyword>